<evidence type="ECO:0000313" key="2">
    <source>
        <dbReference type="Proteomes" id="UP000215355"/>
    </source>
</evidence>
<dbReference type="RefSeq" id="WP_093095171.1">
    <property type="nucleotide sequence ID" value="NZ_FNGK01000001.1"/>
</dbReference>
<dbReference type="InterPro" id="IPR046713">
    <property type="entry name" value="DUF6786"/>
</dbReference>
<protein>
    <submittedName>
        <fullName evidence="1">Uncharacterized protein</fullName>
    </submittedName>
</protein>
<reference evidence="1 2" key="1">
    <citation type="submission" date="2017-06" db="EMBL/GenBank/DDBJ databases">
        <authorList>
            <consortium name="Pathogen Informatics"/>
        </authorList>
    </citation>
    <scope>NUCLEOTIDE SEQUENCE [LARGE SCALE GENOMIC DNA]</scope>
    <source>
        <strain evidence="1 2">NCTC12149</strain>
    </source>
</reference>
<dbReference type="AlphaFoldDB" id="A0AAJ5BZL3"/>
<organism evidence="1 2">
    <name type="scientific">Sphingobacterium mizutaii</name>
    <dbReference type="NCBI Taxonomy" id="1010"/>
    <lineage>
        <taxon>Bacteria</taxon>
        <taxon>Pseudomonadati</taxon>
        <taxon>Bacteroidota</taxon>
        <taxon>Sphingobacteriia</taxon>
        <taxon>Sphingobacteriales</taxon>
        <taxon>Sphingobacteriaceae</taxon>
        <taxon>Sphingobacterium</taxon>
    </lineage>
</organism>
<dbReference type="Proteomes" id="UP000215355">
    <property type="component" value="Chromosome 1"/>
</dbReference>
<dbReference type="Pfam" id="PF20583">
    <property type="entry name" value="DUF6786"/>
    <property type="match status" value="1"/>
</dbReference>
<accession>A0AAJ5BZL3</accession>
<name>A0AAJ5BZL3_9SPHI</name>
<evidence type="ECO:0000313" key="1">
    <source>
        <dbReference type="EMBL" id="SNV47125.1"/>
    </source>
</evidence>
<gene>
    <name evidence="1" type="ORF">SAMEA4412673_01334</name>
</gene>
<proteinExistence type="predicted"/>
<dbReference type="EMBL" id="LT906468">
    <property type="protein sequence ID" value="SNV47125.1"/>
    <property type="molecule type" value="Genomic_DNA"/>
</dbReference>
<dbReference type="PROSITE" id="PS51257">
    <property type="entry name" value="PROKAR_LIPOPROTEIN"/>
    <property type="match status" value="1"/>
</dbReference>
<dbReference type="KEGG" id="smiz:4412673_01334"/>
<sequence>MKNTWLHALMGASALLLASSCQESKKNESSTQDTVSTNYNEGQFGYDLQFLQKHDSILILSNESGLGQILVSPKYQGKVFTSTAEGPDGKSFGWVNYKAFTAPVDPHMNAYGGEDRLWLGPEGGPFSLYFEKGSEMVYDHWKTPAAIDTEAWTLLSATGNSASMEKTAELKNYAGTVLSMKLNRDIKMLSNSQIEADLGIQLSDQIKSVGFSTINSISNTGKEAWTKETGAPCLWSLDMFMPTDSTVILVPYEETAKGKVATTDYFGEIDKDRISYKNGVLYFKADGKSRGKLGLSPSRAKTIAGSYDLANGILTVTKFSIDSSKVYLNQEWTTKKDPFVGDAVNAYNDGPLEDGSQMGPFYEIESVSPAAFLKPSEKLEHTHNVYHFVGDKTQIASLLKKLFNITVEDIQTAF</sequence>